<dbReference type="EMBL" id="JAGKQM010000015">
    <property type="protein sequence ID" value="KAH0879908.1"/>
    <property type="molecule type" value="Genomic_DNA"/>
</dbReference>
<evidence type="ECO:0000313" key="2">
    <source>
        <dbReference type="EMBL" id="KAH0879908.1"/>
    </source>
</evidence>
<accession>A0ABQ7ZII2</accession>
<comment type="caution">
    <text evidence="2">The sequence shown here is derived from an EMBL/GenBank/DDBJ whole genome shotgun (WGS) entry which is preliminary data.</text>
</comment>
<dbReference type="SUPFAM" id="SSF49599">
    <property type="entry name" value="TRAF domain-like"/>
    <property type="match status" value="3"/>
</dbReference>
<proteinExistence type="predicted"/>
<keyword evidence="3" id="KW-1185">Reference proteome</keyword>
<dbReference type="CDD" id="cd00121">
    <property type="entry name" value="MATH"/>
    <property type="match status" value="3"/>
</dbReference>
<evidence type="ECO:0000259" key="1">
    <source>
        <dbReference type="PROSITE" id="PS50144"/>
    </source>
</evidence>
<reference evidence="2 3" key="1">
    <citation type="submission" date="2021-05" db="EMBL/GenBank/DDBJ databases">
        <title>Genome Assembly of Synthetic Allotetraploid Brassica napus Reveals Homoeologous Exchanges between Subgenomes.</title>
        <authorList>
            <person name="Davis J.T."/>
        </authorList>
    </citation>
    <scope>NUCLEOTIDE SEQUENCE [LARGE SCALE GENOMIC DNA]</scope>
    <source>
        <strain evidence="3">cv. Da-Ae</strain>
        <tissue evidence="2">Seedling</tissue>
    </source>
</reference>
<organism evidence="2 3">
    <name type="scientific">Brassica napus</name>
    <name type="common">Rape</name>
    <dbReference type="NCBI Taxonomy" id="3708"/>
    <lineage>
        <taxon>Eukaryota</taxon>
        <taxon>Viridiplantae</taxon>
        <taxon>Streptophyta</taxon>
        <taxon>Embryophyta</taxon>
        <taxon>Tracheophyta</taxon>
        <taxon>Spermatophyta</taxon>
        <taxon>Magnoliopsida</taxon>
        <taxon>eudicotyledons</taxon>
        <taxon>Gunneridae</taxon>
        <taxon>Pentapetalae</taxon>
        <taxon>rosids</taxon>
        <taxon>malvids</taxon>
        <taxon>Brassicales</taxon>
        <taxon>Brassicaceae</taxon>
        <taxon>Brassiceae</taxon>
        <taxon>Brassica</taxon>
    </lineage>
</organism>
<dbReference type="Gene3D" id="2.60.210.10">
    <property type="entry name" value="Apoptosis, Tumor Necrosis Factor Receptor Associated Protein 2, Chain A"/>
    <property type="match status" value="2"/>
</dbReference>
<dbReference type="InterPro" id="IPR002083">
    <property type="entry name" value="MATH/TRAF_dom"/>
</dbReference>
<dbReference type="PROSITE" id="PS50144">
    <property type="entry name" value="MATH"/>
    <property type="match status" value="2"/>
</dbReference>
<dbReference type="InterPro" id="IPR008974">
    <property type="entry name" value="TRAF-like"/>
</dbReference>
<feature type="domain" description="MATH" evidence="1">
    <location>
        <begin position="271"/>
        <end position="327"/>
    </location>
</feature>
<feature type="domain" description="MATH" evidence="1">
    <location>
        <begin position="24"/>
        <end position="157"/>
    </location>
</feature>
<protein>
    <recommendedName>
        <fullName evidence="1">MATH domain-containing protein</fullName>
    </recommendedName>
</protein>
<dbReference type="PANTHER" id="PTHR46162:SF44">
    <property type="entry name" value="GENOME ASSEMBLY, CHROMOSOME: A01"/>
    <property type="match status" value="1"/>
</dbReference>
<name>A0ABQ7ZII2_BRANA</name>
<dbReference type="Pfam" id="PF22486">
    <property type="entry name" value="MATH_2"/>
    <property type="match status" value="2"/>
</dbReference>
<sequence>MLKKEKSCFVSDSTITSKFGDRPPSTYSMKIQNLSQLKTLFSETGGYKSRTFSSGKYNWRLVIYPNGNEKDNGTGFISTYVELDSTALESTVLAYLTFFVYNKKENKYFTIQDVEGKQFNALRPVRGFPQVLPLDTFNDPKNGYVFNGDQCEFGVDVMVPLTNSEVVSFSQKPSNPKFSWTVNKFSKLKEHHYISSKFLIGGRNCCILKATTLHIPHVDRRHNISNSGWGWCEFVSLAELSKAYLDKQVSLRVEIEFEVILPLLACLEIVLLTYSMKIQNLSQLKTSLSGSDVYKSRTFSSGKYNWRLVIYPKGNKKDNGAGFNFTLWKPFNALRPVHGFPQVLPLDTFNDYKDGYAFDGNQWEFSVDVMVRLTNWEVVSFTQKPSKPDFCWTVNKFSKLKEHRYGHVVVSQGRDYIRSQIDIHLSEVKPDKDTLKAGEQIYTKADVRILTHLESLDKELTSGRRDHTYSKVWVVLDLCLWLNLKRLTWTKMAH</sequence>
<dbReference type="Proteomes" id="UP000824890">
    <property type="component" value="Unassembled WGS sequence"/>
</dbReference>
<evidence type="ECO:0000313" key="3">
    <source>
        <dbReference type="Proteomes" id="UP000824890"/>
    </source>
</evidence>
<gene>
    <name evidence="2" type="ORF">HID58_067302</name>
</gene>
<dbReference type="PANTHER" id="PTHR46162">
    <property type="entry name" value="TRAF-LIKE FAMILY PROTEIN"/>
    <property type="match status" value="1"/>
</dbReference>